<dbReference type="Pfam" id="PF12847">
    <property type="entry name" value="Methyltransf_18"/>
    <property type="match status" value="1"/>
</dbReference>
<sequence length="232" mass="25847">MNLTKRLSAVAELVPPGAVIADIGTDHGYIPIALCESGRCPKAIASDVVPGPLTAAKEHVRQSGLTAKIECRLGSGLETLQPGEVTGALFCGMGGPLIQNLLRQSPGVVEKLEFLIFQPQSDVPVLRRHIYDMAWHIEDERLVEEDGRLYEIILARPGRADVPPRWLCEIGPCNWARHDELVPRLLAELRQKDERVRTGLLRSQKDQSQRLALLERHINELEELLCQYNSAK</sequence>
<dbReference type="InterPro" id="IPR029063">
    <property type="entry name" value="SAM-dependent_MTases_sf"/>
</dbReference>
<evidence type="ECO:0000313" key="2">
    <source>
        <dbReference type="Proteomes" id="UP000606870"/>
    </source>
</evidence>
<comment type="caution">
    <text evidence="1">The sequence shown here is derived from an EMBL/GenBank/DDBJ whole genome shotgun (WGS) entry which is preliminary data.</text>
</comment>
<dbReference type="GO" id="GO:0008168">
    <property type="term" value="F:methyltransferase activity"/>
    <property type="evidence" value="ECO:0007669"/>
    <property type="project" value="UniProtKB-KW"/>
</dbReference>
<dbReference type="GO" id="GO:0032259">
    <property type="term" value="P:methylation"/>
    <property type="evidence" value="ECO:0007669"/>
    <property type="project" value="UniProtKB-KW"/>
</dbReference>
<keyword evidence="2" id="KW-1185">Reference proteome</keyword>
<dbReference type="PIRSF" id="PIRSF018637">
    <property type="entry name" value="TrmK"/>
    <property type="match status" value="1"/>
</dbReference>
<dbReference type="Gene3D" id="3.40.50.150">
    <property type="entry name" value="Vaccinia Virus protein VP39"/>
    <property type="match status" value="1"/>
</dbReference>
<protein>
    <submittedName>
        <fullName evidence="1">SAM-dependent methyltransferase</fullName>
    </submittedName>
</protein>
<dbReference type="PANTHER" id="PTHR38451:SF1">
    <property type="entry name" value="TRNA (ADENINE(22)-N(1))-METHYLTRANSFERASE"/>
    <property type="match status" value="1"/>
</dbReference>
<dbReference type="InterPro" id="IPR006901">
    <property type="entry name" value="TrmK"/>
</dbReference>
<dbReference type="PANTHER" id="PTHR38451">
    <property type="entry name" value="TRNA (ADENINE(22)-N(1))-METHYLTRANSFERASE"/>
    <property type="match status" value="1"/>
</dbReference>
<dbReference type="EMBL" id="JACOGK010000001">
    <property type="protein sequence ID" value="MBC3535799.1"/>
    <property type="molecule type" value="Genomic_DNA"/>
</dbReference>
<reference evidence="1 2" key="1">
    <citation type="submission" date="2020-08" db="EMBL/GenBank/DDBJ databases">
        <authorList>
            <person name="Liu C."/>
            <person name="Sun Q."/>
        </authorList>
    </citation>
    <scope>NUCLEOTIDE SEQUENCE [LARGE SCALE GENOMIC DNA]</scope>
    <source>
        <strain evidence="1 2">NSJ-59</strain>
    </source>
</reference>
<gene>
    <name evidence="1" type="ORF">H8J70_00765</name>
</gene>
<keyword evidence="1" id="KW-0808">Transferase</keyword>
<keyword evidence="1" id="KW-0489">Methyltransferase</keyword>
<name>A0ABR6VF13_9FIRM</name>
<proteinExistence type="predicted"/>
<evidence type="ECO:0000313" key="1">
    <source>
        <dbReference type="EMBL" id="MBC3535799.1"/>
    </source>
</evidence>
<organism evidence="1 2">
    <name type="scientific">Megasphaera hominis</name>
    <dbReference type="NCBI Taxonomy" id="159836"/>
    <lineage>
        <taxon>Bacteria</taxon>
        <taxon>Bacillati</taxon>
        <taxon>Bacillota</taxon>
        <taxon>Negativicutes</taxon>
        <taxon>Veillonellales</taxon>
        <taxon>Veillonellaceae</taxon>
        <taxon>Megasphaera</taxon>
    </lineage>
</organism>
<accession>A0ABR6VF13</accession>
<dbReference type="Proteomes" id="UP000606870">
    <property type="component" value="Unassembled WGS sequence"/>
</dbReference>
<dbReference type="SUPFAM" id="SSF53335">
    <property type="entry name" value="S-adenosyl-L-methionine-dependent methyltransferases"/>
    <property type="match status" value="1"/>
</dbReference>